<sequence length="409" mass="47692">MIQQPQQLFTNKINVLIFGQCPSDKTTLLDVLKKENQKQNYQNQQFQDNLDSEEDEEEALDQFESLTPTTRCLYIFDKYNIYFEESNNFNDLLYRSPNFEVLMFLFNAQEGIFENQIFDGFYWNLEGVRLLQQNQKIIFAITNMCSCNWSKQRFEQIQNHFQSLNLNFQFVIIPIDSKQSINIFHKQCEWYEGDSLIDEISSIQIKNFTEILRIRVLNLSKRQNYAYECKVLSGQINQINIPFHLNSIIQKKPIQIVGILDLIDNLQFNITQNDMIQILVNNDTVLKIGDILSLPHLPPCHLSKEILADFHLENLKQQSIITSGFKGLLNFCGIQTPFEVTNVEYINIDGKKQIQEFLKSKQSGGVKIKFPEPFCLEKSNVFFELGYFLILSIDQQIIGTGCVVKVKPL</sequence>
<name>A0A8S1KKJ4_9CILI</name>
<evidence type="ECO:0000256" key="2">
    <source>
        <dbReference type="ARBA" id="ARBA00023134"/>
    </source>
</evidence>
<feature type="coiled-coil region" evidence="3">
    <location>
        <begin position="29"/>
        <end position="56"/>
    </location>
</feature>
<evidence type="ECO:0000256" key="3">
    <source>
        <dbReference type="SAM" id="Coils"/>
    </source>
</evidence>
<comment type="caution">
    <text evidence="5">The sequence shown here is derived from an EMBL/GenBank/DDBJ whole genome shotgun (WGS) entry which is preliminary data.</text>
</comment>
<evidence type="ECO:0000313" key="5">
    <source>
        <dbReference type="EMBL" id="CAD8053616.1"/>
    </source>
</evidence>
<dbReference type="GO" id="GO:0005525">
    <property type="term" value="F:GTP binding"/>
    <property type="evidence" value="ECO:0007669"/>
    <property type="project" value="UniProtKB-KW"/>
</dbReference>
<proteinExistence type="predicted"/>
<keyword evidence="1" id="KW-0547">Nucleotide-binding</keyword>
<dbReference type="InterPro" id="IPR050100">
    <property type="entry name" value="TRAFAC_GTPase_members"/>
</dbReference>
<dbReference type="OrthoDB" id="307788at2759"/>
<accession>A0A8S1KKJ4</accession>
<dbReference type="Proteomes" id="UP000692954">
    <property type="component" value="Unassembled WGS sequence"/>
</dbReference>
<keyword evidence="3" id="KW-0175">Coiled coil</keyword>
<reference evidence="5" key="1">
    <citation type="submission" date="2021-01" db="EMBL/GenBank/DDBJ databases">
        <authorList>
            <consortium name="Genoscope - CEA"/>
            <person name="William W."/>
        </authorList>
    </citation>
    <scope>NUCLEOTIDE SEQUENCE</scope>
</reference>
<gene>
    <name evidence="5" type="ORF">PSON_ATCC_30995.1.T0070451</name>
</gene>
<evidence type="ECO:0000256" key="1">
    <source>
        <dbReference type="ARBA" id="ARBA00022741"/>
    </source>
</evidence>
<dbReference type="AlphaFoldDB" id="A0A8S1KKJ4"/>
<organism evidence="5 6">
    <name type="scientific">Paramecium sonneborni</name>
    <dbReference type="NCBI Taxonomy" id="65129"/>
    <lineage>
        <taxon>Eukaryota</taxon>
        <taxon>Sar</taxon>
        <taxon>Alveolata</taxon>
        <taxon>Ciliophora</taxon>
        <taxon>Intramacronucleata</taxon>
        <taxon>Oligohymenophorea</taxon>
        <taxon>Peniculida</taxon>
        <taxon>Parameciidae</taxon>
        <taxon>Paramecium</taxon>
    </lineage>
</organism>
<feature type="domain" description="GTP-eEF1A C-terminal" evidence="4">
    <location>
        <begin position="315"/>
        <end position="403"/>
    </location>
</feature>
<dbReference type="Pfam" id="PF22594">
    <property type="entry name" value="GTP-eEF1A_C"/>
    <property type="match status" value="1"/>
</dbReference>
<keyword evidence="6" id="KW-1185">Reference proteome</keyword>
<dbReference type="PANTHER" id="PTHR23115">
    <property type="entry name" value="TRANSLATION FACTOR"/>
    <property type="match status" value="1"/>
</dbReference>
<evidence type="ECO:0000259" key="4">
    <source>
        <dbReference type="Pfam" id="PF22594"/>
    </source>
</evidence>
<dbReference type="InterPro" id="IPR054696">
    <property type="entry name" value="GTP-eEF1A_C"/>
</dbReference>
<evidence type="ECO:0000313" key="6">
    <source>
        <dbReference type="Proteomes" id="UP000692954"/>
    </source>
</evidence>
<keyword evidence="2" id="KW-0342">GTP-binding</keyword>
<protein>
    <recommendedName>
        <fullName evidence="4">GTP-eEF1A C-terminal domain-containing protein</fullName>
    </recommendedName>
</protein>
<dbReference type="EMBL" id="CAJJDN010000007">
    <property type="protein sequence ID" value="CAD8053616.1"/>
    <property type="molecule type" value="Genomic_DNA"/>
</dbReference>